<gene>
    <name evidence="1" type="ORF">M413DRAFT_448302</name>
</gene>
<reference evidence="1 2" key="1">
    <citation type="submission" date="2014-04" db="EMBL/GenBank/DDBJ databases">
        <authorList>
            <consortium name="DOE Joint Genome Institute"/>
            <person name="Kuo A."/>
            <person name="Gay G."/>
            <person name="Dore J."/>
            <person name="Kohler A."/>
            <person name="Nagy L.G."/>
            <person name="Floudas D."/>
            <person name="Copeland A."/>
            <person name="Barry K.W."/>
            <person name="Cichocki N."/>
            <person name="Veneault-Fourrey C."/>
            <person name="LaButti K."/>
            <person name="Lindquist E.A."/>
            <person name="Lipzen A."/>
            <person name="Lundell T."/>
            <person name="Morin E."/>
            <person name="Murat C."/>
            <person name="Sun H."/>
            <person name="Tunlid A."/>
            <person name="Henrissat B."/>
            <person name="Grigoriev I.V."/>
            <person name="Hibbett D.S."/>
            <person name="Martin F."/>
            <person name="Nordberg H.P."/>
            <person name="Cantor M.N."/>
            <person name="Hua S.X."/>
        </authorList>
    </citation>
    <scope>NUCLEOTIDE SEQUENCE [LARGE SCALE GENOMIC DNA]</scope>
    <source>
        <strain evidence="2">h7</strain>
    </source>
</reference>
<evidence type="ECO:0000313" key="2">
    <source>
        <dbReference type="Proteomes" id="UP000053424"/>
    </source>
</evidence>
<dbReference type="OrthoDB" id="2961574at2759"/>
<protein>
    <submittedName>
        <fullName evidence="1">Uncharacterized protein</fullName>
    </submittedName>
</protein>
<proteinExistence type="predicted"/>
<name>A0A0C2Y9U2_HEBCY</name>
<accession>A0A0C2Y9U2</accession>
<reference evidence="2" key="2">
    <citation type="submission" date="2015-01" db="EMBL/GenBank/DDBJ databases">
        <title>Evolutionary Origins and Diversification of the Mycorrhizal Mutualists.</title>
        <authorList>
            <consortium name="DOE Joint Genome Institute"/>
            <consortium name="Mycorrhizal Genomics Consortium"/>
            <person name="Kohler A."/>
            <person name="Kuo A."/>
            <person name="Nagy L.G."/>
            <person name="Floudas D."/>
            <person name="Copeland A."/>
            <person name="Barry K.W."/>
            <person name="Cichocki N."/>
            <person name="Veneault-Fourrey C."/>
            <person name="LaButti K."/>
            <person name="Lindquist E.A."/>
            <person name="Lipzen A."/>
            <person name="Lundell T."/>
            <person name="Morin E."/>
            <person name="Murat C."/>
            <person name="Riley R."/>
            <person name="Ohm R."/>
            <person name="Sun H."/>
            <person name="Tunlid A."/>
            <person name="Henrissat B."/>
            <person name="Grigoriev I.V."/>
            <person name="Hibbett D.S."/>
            <person name="Martin F."/>
        </authorList>
    </citation>
    <scope>NUCLEOTIDE SEQUENCE [LARGE SCALE GENOMIC DNA]</scope>
    <source>
        <strain evidence="2">h7</strain>
    </source>
</reference>
<evidence type="ECO:0000313" key="1">
    <source>
        <dbReference type="EMBL" id="KIM37797.1"/>
    </source>
</evidence>
<dbReference type="AlphaFoldDB" id="A0A0C2Y9U2"/>
<dbReference type="Proteomes" id="UP000053424">
    <property type="component" value="Unassembled WGS sequence"/>
</dbReference>
<sequence>MWCFGYCLHKVQGSSQIPSLMSFLHSVYTRAFRISLNQRNGNGLLGRGVGAVVAPRRWFSASKRSALFFVKTLNSERMEQKGQRVLDISDRVSVRLYLDDLRPRILYTRHMRFPAGTNGLFYYHQPPALPPIAGEVRFRLCDDPSQFAHGKDLEIESGIPWTIPLINIVRVVNYKGIRDLLLEERFVDRELVADIENMTGIGAGGQRRGITLCDIDQPFTVKLDRKHFDVHLTTRSCVRMVSFSPFSTGGEMYTPFSGRIKARFEIHSQESDSTEALRLRVLETLTPITRNPLPVHLSPRVTVDEPRPGELLLRRKFRGFAEPWDSPLSRTSQNVETVKAFLAERALEKKKYGV</sequence>
<dbReference type="HOGENOM" id="CLU_066045_0_0_1"/>
<keyword evidence="2" id="KW-1185">Reference proteome</keyword>
<dbReference type="EMBL" id="KN831795">
    <property type="protein sequence ID" value="KIM37797.1"/>
    <property type="molecule type" value="Genomic_DNA"/>
</dbReference>
<organism evidence="1 2">
    <name type="scientific">Hebeloma cylindrosporum</name>
    <dbReference type="NCBI Taxonomy" id="76867"/>
    <lineage>
        <taxon>Eukaryota</taxon>
        <taxon>Fungi</taxon>
        <taxon>Dikarya</taxon>
        <taxon>Basidiomycota</taxon>
        <taxon>Agaricomycotina</taxon>
        <taxon>Agaricomycetes</taxon>
        <taxon>Agaricomycetidae</taxon>
        <taxon>Agaricales</taxon>
        <taxon>Agaricineae</taxon>
        <taxon>Hymenogastraceae</taxon>
        <taxon>Hebeloma</taxon>
    </lineage>
</organism>